<protein>
    <submittedName>
        <fullName evidence="3">PpGpp synthetase/RelA/SpoT-type nucleotidyltransferase</fullName>
    </submittedName>
</protein>
<evidence type="ECO:0000259" key="2">
    <source>
        <dbReference type="SMART" id="SM00954"/>
    </source>
</evidence>
<organism evidence="3 4">
    <name type="scientific">Micromonospora vinacea</name>
    <dbReference type="NCBI Taxonomy" id="709878"/>
    <lineage>
        <taxon>Bacteria</taxon>
        <taxon>Bacillati</taxon>
        <taxon>Actinomycetota</taxon>
        <taxon>Actinomycetes</taxon>
        <taxon>Micromonosporales</taxon>
        <taxon>Micromonosporaceae</taxon>
        <taxon>Micromonospora</taxon>
    </lineage>
</organism>
<comment type="caution">
    <text evidence="3">The sequence shown here is derived from an EMBL/GenBank/DDBJ whole genome shotgun (WGS) entry which is preliminary data.</text>
</comment>
<reference evidence="3 4" key="1">
    <citation type="submission" date="2020-11" db="EMBL/GenBank/DDBJ databases">
        <title>Sequencing the genomes of 1000 actinobacteria strains.</title>
        <authorList>
            <person name="Klenk H.-P."/>
        </authorList>
    </citation>
    <scope>NUCLEOTIDE SEQUENCE [LARGE SCALE GENOMIC DNA]</scope>
    <source>
        <strain evidence="3 4">DSM 101695</strain>
    </source>
</reference>
<dbReference type="RefSeq" id="WP_196919059.1">
    <property type="nucleotide sequence ID" value="NZ_JADOTY010000001.1"/>
</dbReference>
<feature type="domain" description="RelA/SpoT" evidence="2">
    <location>
        <begin position="54"/>
        <end position="176"/>
    </location>
</feature>
<name>A0ABS0JTX8_9ACTN</name>
<dbReference type="EMBL" id="JADOTY010000001">
    <property type="protein sequence ID" value="MBG6099806.1"/>
    <property type="molecule type" value="Genomic_DNA"/>
</dbReference>
<proteinExistence type="predicted"/>
<sequence>MIVHEVEGVSSEKASELLRQYMSERHRYVDFASSMERLLGQLLSYANNHVEINARAKDPESLQKKLSVKSYDSLQLIPDLAGIRIVTSYTSDLRAICAIIRSEFDVIEEVPHGFGKPDAFGYASQHMIVRLKGNRSTLAEWITMADLNCEIQVRTIMQHAWASISHALDYKTDQEIPDEVRRKLHQVAALIEVSDSLFDSFRADVEALREHYATVSSVEEWKLLPVNHDALEATLGNISIAGIAAKIESLHAPVNEPRDFGSLDASQKGAVSIDISSIAEHAGLLGIKTIGELDAALNQPRAIQVWADFLPSYAKARAKRGKEFPIYPLRHEFVIALTLRMLYNREAKQGGSRAAQKPSADSTTVAQQRRKPTAKN</sequence>
<dbReference type="CDD" id="cd05399">
    <property type="entry name" value="NT_Rel-Spo_like"/>
    <property type="match status" value="1"/>
</dbReference>
<dbReference type="PANTHER" id="PTHR41773:SF1">
    <property type="entry name" value="RELA_SPOT DOMAIN-CONTAINING PROTEIN"/>
    <property type="match status" value="1"/>
</dbReference>
<dbReference type="InterPro" id="IPR007685">
    <property type="entry name" value="RelA_SpoT"/>
</dbReference>
<dbReference type="Gene3D" id="3.30.460.10">
    <property type="entry name" value="Beta Polymerase, domain 2"/>
    <property type="match status" value="1"/>
</dbReference>
<dbReference type="PANTHER" id="PTHR41773">
    <property type="entry name" value="GTP PYROPHOSPHATASE-RELATED"/>
    <property type="match status" value="1"/>
</dbReference>
<evidence type="ECO:0000313" key="4">
    <source>
        <dbReference type="Proteomes" id="UP000631791"/>
    </source>
</evidence>
<keyword evidence="4" id="KW-1185">Reference proteome</keyword>
<dbReference type="SMART" id="SM00954">
    <property type="entry name" value="RelA_SpoT"/>
    <property type="match status" value="1"/>
</dbReference>
<evidence type="ECO:0000313" key="3">
    <source>
        <dbReference type="EMBL" id="MBG6099806.1"/>
    </source>
</evidence>
<dbReference type="InterPro" id="IPR043519">
    <property type="entry name" value="NT_sf"/>
</dbReference>
<gene>
    <name evidence="3" type="ORF">IW249_000220</name>
</gene>
<dbReference type="Proteomes" id="UP000631791">
    <property type="component" value="Unassembled WGS sequence"/>
</dbReference>
<evidence type="ECO:0000256" key="1">
    <source>
        <dbReference type="SAM" id="MobiDB-lite"/>
    </source>
</evidence>
<dbReference type="SUPFAM" id="SSF81301">
    <property type="entry name" value="Nucleotidyltransferase"/>
    <property type="match status" value="1"/>
</dbReference>
<dbReference type="Pfam" id="PF04607">
    <property type="entry name" value="RelA_SpoT"/>
    <property type="match status" value="1"/>
</dbReference>
<feature type="region of interest" description="Disordered" evidence="1">
    <location>
        <begin position="348"/>
        <end position="376"/>
    </location>
</feature>
<dbReference type="Gene3D" id="1.10.287.860">
    <property type="entry name" value="Nucleotidyltransferase"/>
    <property type="match status" value="1"/>
</dbReference>
<accession>A0ABS0JTX8</accession>